<accession>A0ABR8PY82</accession>
<comment type="caution">
    <text evidence="2">The sequence shown here is derived from an EMBL/GenBank/DDBJ whole genome shotgun (WGS) entry which is preliminary data.</text>
</comment>
<sequence length="89" mass="9978">MKKFINVMTITAASITSVLIMCTILTSYQFIYIGQLFYSYMPIQIGVATTMIFLAARFWLNENGIKKIGYTALSLSISIILLLSISIIK</sequence>
<keyword evidence="1" id="KW-0812">Transmembrane</keyword>
<name>A0ABR8PY82_9CLOT</name>
<keyword evidence="3" id="KW-1185">Reference proteome</keyword>
<dbReference type="EMBL" id="JACSRA010000036">
    <property type="protein sequence ID" value="MBD7913125.1"/>
    <property type="molecule type" value="Genomic_DNA"/>
</dbReference>
<protein>
    <submittedName>
        <fullName evidence="2">Uncharacterized protein</fullName>
    </submittedName>
</protein>
<proteinExistence type="predicted"/>
<keyword evidence="1" id="KW-0472">Membrane</keyword>
<feature type="transmembrane region" description="Helical" evidence="1">
    <location>
        <begin position="68"/>
        <end position="88"/>
    </location>
</feature>
<reference evidence="2 3" key="1">
    <citation type="submission" date="2020-08" db="EMBL/GenBank/DDBJ databases">
        <title>A Genomic Blueprint of the Chicken Gut Microbiome.</title>
        <authorList>
            <person name="Gilroy R."/>
            <person name="Ravi A."/>
            <person name="Getino M."/>
            <person name="Pursley I."/>
            <person name="Horton D.L."/>
            <person name="Alikhan N.-F."/>
            <person name="Baker D."/>
            <person name="Gharbi K."/>
            <person name="Hall N."/>
            <person name="Watson M."/>
            <person name="Adriaenssens E.M."/>
            <person name="Foster-Nyarko E."/>
            <person name="Jarju S."/>
            <person name="Secka A."/>
            <person name="Antonio M."/>
            <person name="Oren A."/>
            <person name="Chaudhuri R."/>
            <person name="La Ragione R.M."/>
            <person name="Hildebrand F."/>
            <person name="Pallen M.J."/>
        </authorList>
    </citation>
    <scope>NUCLEOTIDE SEQUENCE [LARGE SCALE GENOMIC DNA]</scope>
    <source>
        <strain evidence="2 3">Sa3CVN1</strain>
    </source>
</reference>
<organism evidence="2 3">
    <name type="scientific">Clostridium cibarium</name>
    <dbReference type="NCBI Taxonomy" id="2762247"/>
    <lineage>
        <taxon>Bacteria</taxon>
        <taxon>Bacillati</taxon>
        <taxon>Bacillota</taxon>
        <taxon>Clostridia</taxon>
        <taxon>Eubacteriales</taxon>
        <taxon>Clostridiaceae</taxon>
        <taxon>Clostridium</taxon>
    </lineage>
</organism>
<evidence type="ECO:0000256" key="1">
    <source>
        <dbReference type="SAM" id="Phobius"/>
    </source>
</evidence>
<evidence type="ECO:0000313" key="3">
    <source>
        <dbReference type="Proteomes" id="UP000627781"/>
    </source>
</evidence>
<keyword evidence="1" id="KW-1133">Transmembrane helix</keyword>
<dbReference type="RefSeq" id="WP_143316809.1">
    <property type="nucleotide sequence ID" value="NZ_JACSRA010000036.1"/>
</dbReference>
<feature type="transmembrane region" description="Helical" evidence="1">
    <location>
        <begin position="37"/>
        <end position="56"/>
    </location>
</feature>
<feature type="transmembrane region" description="Helical" evidence="1">
    <location>
        <begin position="7"/>
        <end position="31"/>
    </location>
</feature>
<gene>
    <name evidence="2" type="ORF">H9661_17380</name>
</gene>
<evidence type="ECO:0000313" key="2">
    <source>
        <dbReference type="EMBL" id="MBD7913125.1"/>
    </source>
</evidence>
<dbReference type="Proteomes" id="UP000627781">
    <property type="component" value="Unassembled WGS sequence"/>
</dbReference>